<accession>A0A4U1CX12</accession>
<keyword evidence="2" id="KW-1185">Reference proteome</keyword>
<sequence>MKMIDYLESVDFALRSYYDSIQHYKLEITKTNQQLSEAIRKVLVAEQHLSLGDWDPYDNLPYGYIDHFHGMKAKGYSDSLETKAIKEKLDIQKESVNQLSGSILQVAKQGLSYAYGDPSVWPSSQLVGTQALSKVIRIARNQSLHYEDGKPSEQIKKCFQLLEKDLSITFDLTKNQGETVVFKVLQWSDHSTFKNQMLNLK</sequence>
<reference evidence="1 2" key="1">
    <citation type="journal article" date="2011" name="J. Microbiol.">
        <title>Bacillus kyonggiensis sp. nov., isolated from soil of a lettuce field.</title>
        <authorList>
            <person name="Dong K."/>
            <person name="Lee S."/>
        </authorList>
    </citation>
    <scope>NUCLEOTIDE SEQUENCE [LARGE SCALE GENOMIC DNA]</scope>
    <source>
        <strain evidence="1 2">NB22</strain>
    </source>
</reference>
<proteinExistence type="predicted"/>
<dbReference type="Proteomes" id="UP000307756">
    <property type="component" value="Unassembled WGS sequence"/>
</dbReference>
<evidence type="ECO:0000313" key="1">
    <source>
        <dbReference type="EMBL" id="TKC14375.1"/>
    </source>
</evidence>
<organism evidence="1 2">
    <name type="scientific">Robertmurraya kyonggiensis</name>
    <dbReference type="NCBI Taxonomy" id="1037680"/>
    <lineage>
        <taxon>Bacteria</taxon>
        <taxon>Bacillati</taxon>
        <taxon>Bacillota</taxon>
        <taxon>Bacilli</taxon>
        <taxon>Bacillales</taxon>
        <taxon>Bacillaceae</taxon>
        <taxon>Robertmurraya</taxon>
    </lineage>
</organism>
<name>A0A4U1CX12_9BACI</name>
<dbReference type="RefSeq" id="WP_136833578.1">
    <property type="nucleotide sequence ID" value="NZ_SWBM01000009.1"/>
</dbReference>
<comment type="caution">
    <text evidence="1">The sequence shown here is derived from an EMBL/GenBank/DDBJ whole genome shotgun (WGS) entry which is preliminary data.</text>
</comment>
<gene>
    <name evidence="1" type="ORF">FA727_21685</name>
</gene>
<dbReference type="AlphaFoldDB" id="A0A4U1CX12"/>
<dbReference type="EMBL" id="SWBM01000009">
    <property type="protein sequence ID" value="TKC14375.1"/>
    <property type="molecule type" value="Genomic_DNA"/>
</dbReference>
<protein>
    <submittedName>
        <fullName evidence="1">Uncharacterized protein</fullName>
    </submittedName>
</protein>
<dbReference type="OrthoDB" id="9156487at2"/>
<evidence type="ECO:0000313" key="2">
    <source>
        <dbReference type="Proteomes" id="UP000307756"/>
    </source>
</evidence>